<dbReference type="Proteomes" id="UP000257109">
    <property type="component" value="Unassembled WGS sequence"/>
</dbReference>
<accession>A0A371HFL2</accession>
<reference evidence="1" key="1">
    <citation type="submission" date="2018-05" db="EMBL/GenBank/DDBJ databases">
        <title>Draft genome of Mucuna pruriens seed.</title>
        <authorList>
            <person name="Nnadi N.E."/>
            <person name="Vos R."/>
            <person name="Hasami M.H."/>
            <person name="Devisetty U.K."/>
            <person name="Aguiy J.C."/>
        </authorList>
    </citation>
    <scope>NUCLEOTIDE SEQUENCE [LARGE SCALE GENOMIC DNA]</scope>
    <source>
        <strain evidence="1">JCA_2017</strain>
    </source>
</reference>
<dbReference type="AlphaFoldDB" id="A0A371HFL2"/>
<name>A0A371HFL2_MUCPR</name>
<comment type="caution">
    <text evidence="1">The sequence shown here is derived from an EMBL/GenBank/DDBJ whole genome shotgun (WGS) entry which is preliminary data.</text>
</comment>
<keyword evidence="2" id="KW-1185">Reference proteome</keyword>
<gene>
    <name evidence="1" type="ORF">CR513_15152</name>
</gene>
<evidence type="ECO:0000313" key="1">
    <source>
        <dbReference type="EMBL" id="RDY01504.1"/>
    </source>
</evidence>
<sequence>MMQDDYPTPTTTYELPTGVAHLNTTIEIFVTQPTSVTMLRKNQFRGSPPEDPNNHIERFLRLSKTFKYGLSSNV</sequence>
<protein>
    <submittedName>
        <fullName evidence="1">Uncharacterized protein</fullName>
    </submittedName>
</protein>
<evidence type="ECO:0000313" key="2">
    <source>
        <dbReference type="Proteomes" id="UP000257109"/>
    </source>
</evidence>
<proteinExistence type="predicted"/>
<feature type="non-terminal residue" evidence="1">
    <location>
        <position position="1"/>
    </location>
</feature>
<organism evidence="1 2">
    <name type="scientific">Mucuna pruriens</name>
    <name type="common">Velvet bean</name>
    <name type="synonym">Dolichos pruriens</name>
    <dbReference type="NCBI Taxonomy" id="157652"/>
    <lineage>
        <taxon>Eukaryota</taxon>
        <taxon>Viridiplantae</taxon>
        <taxon>Streptophyta</taxon>
        <taxon>Embryophyta</taxon>
        <taxon>Tracheophyta</taxon>
        <taxon>Spermatophyta</taxon>
        <taxon>Magnoliopsida</taxon>
        <taxon>eudicotyledons</taxon>
        <taxon>Gunneridae</taxon>
        <taxon>Pentapetalae</taxon>
        <taxon>rosids</taxon>
        <taxon>fabids</taxon>
        <taxon>Fabales</taxon>
        <taxon>Fabaceae</taxon>
        <taxon>Papilionoideae</taxon>
        <taxon>50 kb inversion clade</taxon>
        <taxon>NPAAA clade</taxon>
        <taxon>indigoferoid/millettioid clade</taxon>
        <taxon>Phaseoleae</taxon>
        <taxon>Mucuna</taxon>
    </lineage>
</organism>
<dbReference type="EMBL" id="QJKJ01002753">
    <property type="protein sequence ID" value="RDY01504.1"/>
    <property type="molecule type" value="Genomic_DNA"/>
</dbReference>